<keyword evidence="3" id="KW-0687">Ribonucleoprotein</keyword>
<name>A0A4Y1MCC1_9ERIC</name>
<organism evidence="4">
    <name type="scientific">Mitrastemon kanehirai</name>
    <dbReference type="NCBI Taxonomy" id="1358725"/>
    <lineage>
        <taxon>Eukaryota</taxon>
        <taxon>Viridiplantae</taxon>
        <taxon>Streptophyta</taxon>
        <taxon>Embryophyta</taxon>
        <taxon>Tracheophyta</taxon>
        <taxon>Spermatophyta</taxon>
        <taxon>Magnoliopsida</taxon>
        <taxon>eudicotyledons</taxon>
        <taxon>Gunneridae</taxon>
        <taxon>Pentapetalae</taxon>
        <taxon>asterids</taxon>
        <taxon>Ericales</taxon>
        <taxon>Mitrastemonaceae</taxon>
        <taxon>Mitrastemon</taxon>
    </lineage>
</organism>
<dbReference type="InterPro" id="IPR036967">
    <property type="entry name" value="Ribosomal_uS11_sf"/>
</dbReference>
<dbReference type="Gene3D" id="3.30.420.80">
    <property type="entry name" value="Ribosomal protein S11"/>
    <property type="match status" value="1"/>
</dbReference>
<dbReference type="InterPro" id="IPR001971">
    <property type="entry name" value="Ribosomal_uS11"/>
</dbReference>
<sequence length="129" mass="14658">MKKKLKLSKKNIYTQKIKKGIIYIQSSINNIILTITNEKRQILFFTSAGICGFKGKRRGTPFAAQTSAYTIIKKIKNKSMQQVEILIKGPGIGRDAALQIIRKNIKVISIKDVTHMPYNGCRPPKIRRI</sequence>
<keyword evidence="4" id="KW-0934">Plastid</keyword>
<dbReference type="Pfam" id="PF00411">
    <property type="entry name" value="Ribosomal_S11"/>
    <property type="match status" value="1"/>
</dbReference>
<dbReference type="EMBL" id="MF372930">
    <property type="protein sequence ID" value="AWS06643.1"/>
    <property type="molecule type" value="Genomic_DNA"/>
</dbReference>
<evidence type="ECO:0000256" key="1">
    <source>
        <dbReference type="ARBA" id="ARBA00006194"/>
    </source>
</evidence>
<dbReference type="GO" id="GO:0003735">
    <property type="term" value="F:structural constituent of ribosome"/>
    <property type="evidence" value="ECO:0007669"/>
    <property type="project" value="InterPro"/>
</dbReference>
<dbReference type="GO" id="GO:1990904">
    <property type="term" value="C:ribonucleoprotein complex"/>
    <property type="evidence" value="ECO:0007669"/>
    <property type="project" value="UniProtKB-KW"/>
</dbReference>
<dbReference type="HAMAP" id="MF_01310">
    <property type="entry name" value="Ribosomal_uS11"/>
    <property type="match status" value="1"/>
</dbReference>
<dbReference type="PIRSF" id="PIRSF002131">
    <property type="entry name" value="Ribosomal_S11"/>
    <property type="match status" value="1"/>
</dbReference>
<dbReference type="GO" id="GO:0005840">
    <property type="term" value="C:ribosome"/>
    <property type="evidence" value="ECO:0007669"/>
    <property type="project" value="UniProtKB-KW"/>
</dbReference>
<protein>
    <submittedName>
        <fullName evidence="4">Ribosomal protein S11</fullName>
    </submittedName>
</protein>
<dbReference type="PANTHER" id="PTHR11759">
    <property type="entry name" value="40S RIBOSOMAL PROTEIN S14/30S RIBOSOMAL PROTEIN S11"/>
    <property type="match status" value="1"/>
</dbReference>
<evidence type="ECO:0000256" key="3">
    <source>
        <dbReference type="ARBA" id="ARBA00023274"/>
    </source>
</evidence>
<dbReference type="AlphaFoldDB" id="A0A4Y1MCC1"/>
<dbReference type="NCBIfam" id="NF003698">
    <property type="entry name" value="PRK05309.1"/>
    <property type="match status" value="1"/>
</dbReference>
<reference evidence="4" key="1">
    <citation type="submission" date="2017-06" db="EMBL/GenBank/DDBJ databases">
        <title>The plastome of Mitrastemon kanehirai.</title>
        <authorList>
            <person name="Shyu S.-Y."/>
            <person name="Hu J.-M."/>
        </authorList>
    </citation>
    <scope>NUCLEOTIDE SEQUENCE</scope>
</reference>
<dbReference type="SUPFAM" id="SSF53137">
    <property type="entry name" value="Translational machinery components"/>
    <property type="match status" value="1"/>
</dbReference>
<accession>A0A4Y1MCC1</accession>
<geneLocation type="plastid" evidence="4"/>
<evidence type="ECO:0000256" key="2">
    <source>
        <dbReference type="ARBA" id="ARBA00022980"/>
    </source>
</evidence>
<keyword evidence="2 4" id="KW-0689">Ribosomal protein</keyword>
<evidence type="ECO:0000313" key="4">
    <source>
        <dbReference type="EMBL" id="AWS06643.1"/>
    </source>
</evidence>
<proteinExistence type="inferred from homology"/>
<dbReference type="GO" id="GO:0006412">
    <property type="term" value="P:translation"/>
    <property type="evidence" value="ECO:0007669"/>
    <property type="project" value="InterPro"/>
</dbReference>
<gene>
    <name evidence="4" type="primary">rps11</name>
</gene>
<comment type="similarity">
    <text evidence="1">Belongs to the universal ribosomal protein uS11 family.</text>
</comment>